<dbReference type="EMBL" id="JABXBU010002230">
    <property type="protein sequence ID" value="KAF8766518.1"/>
    <property type="molecule type" value="Genomic_DNA"/>
</dbReference>
<name>A0A8T0E5B3_ARGBR</name>
<dbReference type="AlphaFoldDB" id="A0A8T0E5B3"/>
<comment type="caution">
    <text evidence="1">The sequence shown here is derived from an EMBL/GenBank/DDBJ whole genome shotgun (WGS) entry which is preliminary data.</text>
</comment>
<reference evidence="1" key="2">
    <citation type="submission" date="2020-06" db="EMBL/GenBank/DDBJ databases">
        <authorList>
            <person name="Sheffer M."/>
        </authorList>
    </citation>
    <scope>NUCLEOTIDE SEQUENCE</scope>
</reference>
<gene>
    <name evidence="1" type="ORF">HNY73_019572</name>
</gene>
<evidence type="ECO:0000313" key="2">
    <source>
        <dbReference type="Proteomes" id="UP000807504"/>
    </source>
</evidence>
<sequence>MEVNKVKSRYILQFLFDKVENSIQEAKIVNGVYGPVTVTTNYVQFWFCPFHSDKTKQRICLDDGNFE</sequence>
<keyword evidence="2" id="KW-1185">Reference proteome</keyword>
<protein>
    <submittedName>
        <fullName evidence="1">Uncharacterized protein</fullName>
    </submittedName>
</protein>
<accession>A0A8T0E5B3</accession>
<evidence type="ECO:0000313" key="1">
    <source>
        <dbReference type="EMBL" id="KAF8766518.1"/>
    </source>
</evidence>
<proteinExistence type="predicted"/>
<dbReference type="Proteomes" id="UP000807504">
    <property type="component" value="Unassembled WGS sequence"/>
</dbReference>
<organism evidence="1 2">
    <name type="scientific">Argiope bruennichi</name>
    <name type="common">Wasp spider</name>
    <name type="synonym">Aranea bruennichi</name>
    <dbReference type="NCBI Taxonomy" id="94029"/>
    <lineage>
        <taxon>Eukaryota</taxon>
        <taxon>Metazoa</taxon>
        <taxon>Ecdysozoa</taxon>
        <taxon>Arthropoda</taxon>
        <taxon>Chelicerata</taxon>
        <taxon>Arachnida</taxon>
        <taxon>Araneae</taxon>
        <taxon>Araneomorphae</taxon>
        <taxon>Entelegynae</taxon>
        <taxon>Araneoidea</taxon>
        <taxon>Araneidae</taxon>
        <taxon>Argiope</taxon>
    </lineage>
</organism>
<reference evidence="1" key="1">
    <citation type="journal article" date="2020" name="bioRxiv">
        <title>Chromosome-level reference genome of the European wasp spider Argiope bruennichi: a resource for studies on range expansion and evolutionary adaptation.</title>
        <authorList>
            <person name="Sheffer M.M."/>
            <person name="Hoppe A."/>
            <person name="Krehenwinkel H."/>
            <person name="Uhl G."/>
            <person name="Kuss A.W."/>
            <person name="Jensen L."/>
            <person name="Jensen C."/>
            <person name="Gillespie R.G."/>
            <person name="Hoff K.J."/>
            <person name="Prost S."/>
        </authorList>
    </citation>
    <scope>NUCLEOTIDE SEQUENCE</scope>
</reference>